<keyword evidence="1" id="KW-1133">Transmembrane helix</keyword>
<accession>A0A168NTP2</accession>
<keyword evidence="1" id="KW-0812">Transmembrane</keyword>
<dbReference type="OrthoDB" id="1973431at2"/>
<protein>
    <submittedName>
        <fullName evidence="2">Uncharacterized protein</fullName>
    </submittedName>
</protein>
<evidence type="ECO:0000313" key="2">
    <source>
        <dbReference type="EMBL" id="OAA86885.1"/>
    </source>
</evidence>
<proteinExistence type="predicted"/>
<dbReference type="Proteomes" id="UP000077407">
    <property type="component" value="Unassembled WGS sequence"/>
</dbReference>
<dbReference type="PATRIC" id="fig|1538.10.peg.1881"/>
<comment type="caution">
    <text evidence="2">The sequence shown here is derived from an EMBL/GenBank/DDBJ whole genome shotgun (WGS) entry which is preliminary data.</text>
</comment>
<keyword evidence="1" id="KW-0472">Membrane</keyword>
<name>A0A168NTP2_9CLOT</name>
<organism evidence="2 3">
    <name type="scientific">Clostridium ljungdahlii</name>
    <dbReference type="NCBI Taxonomy" id="1538"/>
    <lineage>
        <taxon>Bacteria</taxon>
        <taxon>Bacillati</taxon>
        <taxon>Bacillota</taxon>
        <taxon>Clostridia</taxon>
        <taxon>Eubacteriales</taxon>
        <taxon>Clostridiaceae</taxon>
        <taxon>Clostridium</taxon>
    </lineage>
</organism>
<evidence type="ECO:0000313" key="3">
    <source>
        <dbReference type="Proteomes" id="UP000077407"/>
    </source>
</evidence>
<dbReference type="AlphaFoldDB" id="A0A168NTP2"/>
<evidence type="ECO:0000256" key="1">
    <source>
        <dbReference type="SAM" id="Phobius"/>
    </source>
</evidence>
<feature type="transmembrane region" description="Helical" evidence="1">
    <location>
        <begin position="12"/>
        <end position="33"/>
    </location>
</feature>
<reference evidence="2 3" key="1">
    <citation type="journal article" date="2015" name="Biotechnol. Bioeng.">
        <title>Genome sequence and phenotypic characterization of Caulobacter segnis.</title>
        <authorList>
            <person name="Patel S."/>
            <person name="Fletcher B."/>
            <person name="Scott D.C."/>
            <person name="Ely B."/>
        </authorList>
    </citation>
    <scope>NUCLEOTIDE SEQUENCE [LARGE SCALE GENOMIC DNA]</scope>
    <source>
        <strain evidence="2 3">ERI-2</strain>
    </source>
</reference>
<dbReference type="RefSeq" id="WP_063555707.1">
    <property type="nucleotide sequence ID" value="NZ_LITT01000023.1"/>
</dbReference>
<sequence length="83" mass="9494">MRVHIKSGKIRFVIPCPIALVKFGLSIAGSSFIQKYIPEKDKRYVNMIDFKKLSKCMDILKEYRGLKLVEVKSKDGSYVAIIV</sequence>
<gene>
    <name evidence="2" type="ORF">WY13_02279</name>
</gene>
<dbReference type="EMBL" id="LITT01000023">
    <property type="protein sequence ID" value="OAA86885.1"/>
    <property type="molecule type" value="Genomic_DNA"/>
</dbReference>